<comment type="caution">
    <text evidence="2">The sequence shown here is derived from an EMBL/GenBank/DDBJ whole genome shotgun (WGS) entry which is preliminary data.</text>
</comment>
<dbReference type="EMBL" id="CAUZLR010000010">
    <property type="protein sequence ID" value="CAK1251375.1"/>
    <property type="molecule type" value="Genomic_DNA"/>
</dbReference>
<name>A0ABM9MZP6_9LACO</name>
<protein>
    <submittedName>
        <fullName evidence="2">Uncharacterized protein</fullName>
    </submittedName>
</protein>
<reference evidence="2 3" key="1">
    <citation type="submission" date="2023-10" db="EMBL/GenBank/DDBJ databases">
        <authorList>
            <person name="Botero Cardona J."/>
        </authorList>
    </citation>
    <scope>NUCLEOTIDE SEQUENCE [LARGE SCALE GENOMIC DNA]</scope>
    <source>
        <strain evidence="2 3">R-54839</strain>
    </source>
</reference>
<feature type="transmembrane region" description="Helical" evidence="1">
    <location>
        <begin position="59"/>
        <end position="77"/>
    </location>
</feature>
<accession>A0ABM9MZP6</accession>
<gene>
    <name evidence="2" type="ORF">R54839_PPFHFPJH_01384</name>
</gene>
<dbReference type="RefSeq" id="WP_187753958.1">
    <property type="nucleotide sequence ID" value="NZ_CAUZLR010000010.1"/>
</dbReference>
<sequence length="122" mass="14125">MAKNKSETDIKLNEFLPGRNIWKRVNRWLFLSITRIIIAAVFFFLTVFGLNFFPYNIGRWGFGFIVFNVILAVFMMLPSSAQPGALMYEEIFRSIVKRDLHSSADVHAMTPQAKENQDGFEK</sequence>
<keyword evidence="1" id="KW-0812">Transmembrane</keyword>
<evidence type="ECO:0000256" key="1">
    <source>
        <dbReference type="SAM" id="Phobius"/>
    </source>
</evidence>
<keyword evidence="1" id="KW-1133">Transmembrane helix</keyword>
<keyword evidence="3" id="KW-1185">Reference proteome</keyword>
<proteinExistence type="predicted"/>
<dbReference type="Proteomes" id="UP001314261">
    <property type="component" value="Unassembled WGS sequence"/>
</dbReference>
<keyword evidence="1" id="KW-0472">Membrane</keyword>
<evidence type="ECO:0000313" key="2">
    <source>
        <dbReference type="EMBL" id="CAK1251375.1"/>
    </source>
</evidence>
<evidence type="ECO:0000313" key="3">
    <source>
        <dbReference type="Proteomes" id="UP001314261"/>
    </source>
</evidence>
<feature type="transmembrane region" description="Helical" evidence="1">
    <location>
        <begin position="28"/>
        <end position="53"/>
    </location>
</feature>
<organism evidence="2 3">
    <name type="scientific">Fructobacillus fructosus</name>
    <dbReference type="NCBI Taxonomy" id="1631"/>
    <lineage>
        <taxon>Bacteria</taxon>
        <taxon>Bacillati</taxon>
        <taxon>Bacillota</taxon>
        <taxon>Bacilli</taxon>
        <taxon>Lactobacillales</taxon>
        <taxon>Lactobacillaceae</taxon>
        <taxon>Fructobacillus</taxon>
    </lineage>
</organism>